<dbReference type="InterPro" id="IPR006680">
    <property type="entry name" value="Amidohydro-rel"/>
</dbReference>
<keyword evidence="3" id="KW-0378">Hydrolase</keyword>
<gene>
    <name evidence="3" type="ORF">EJ571_12725</name>
</gene>
<evidence type="ECO:0000256" key="1">
    <source>
        <dbReference type="ARBA" id="ARBA00023239"/>
    </source>
</evidence>
<evidence type="ECO:0000313" key="3">
    <source>
        <dbReference type="EMBL" id="TDH22746.1"/>
    </source>
</evidence>
<dbReference type="Proteomes" id="UP000295627">
    <property type="component" value="Unassembled WGS sequence"/>
</dbReference>
<comment type="caution">
    <text evidence="3">The sequence shown here is derived from an EMBL/GenBank/DDBJ whole genome shotgun (WGS) entry which is preliminary data.</text>
</comment>
<dbReference type="GO" id="GO:0016831">
    <property type="term" value="F:carboxy-lyase activity"/>
    <property type="evidence" value="ECO:0007669"/>
    <property type="project" value="InterPro"/>
</dbReference>
<dbReference type="AlphaFoldDB" id="A0A4R5PD47"/>
<dbReference type="PANTHER" id="PTHR21240">
    <property type="entry name" value="2-AMINO-3-CARBOXYLMUCONATE-6-SEMIALDEHYDE DECARBOXYLASE"/>
    <property type="match status" value="1"/>
</dbReference>
<dbReference type="InterPro" id="IPR032465">
    <property type="entry name" value="ACMSD"/>
</dbReference>
<feature type="domain" description="Amidohydrolase-related" evidence="2">
    <location>
        <begin position="58"/>
        <end position="334"/>
    </location>
</feature>
<dbReference type="PANTHER" id="PTHR21240:SF30">
    <property type="entry name" value="AMIDOHYDROLASE-RELATED DOMAIN-CONTAINING PROTEIN-RELATED"/>
    <property type="match status" value="1"/>
</dbReference>
<dbReference type="GO" id="GO:0005829">
    <property type="term" value="C:cytosol"/>
    <property type="evidence" value="ECO:0007669"/>
    <property type="project" value="TreeGrafter"/>
</dbReference>
<dbReference type="GO" id="GO:0019748">
    <property type="term" value="P:secondary metabolic process"/>
    <property type="evidence" value="ECO:0007669"/>
    <property type="project" value="TreeGrafter"/>
</dbReference>
<proteinExistence type="predicted"/>
<dbReference type="SUPFAM" id="SSF51556">
    <property type="entry name" value="Metallo-dependent hydrolases"/>
    <property type="match status" value="1"/>
</dbReference>
<dbReference type="GO" id="GO:0016787">
    <property type="term" value="F:hydrolase activity"/>
    <property type="evidence" value="ECO:0007669"/>
    <property type="project" value="UniProtKB-KW"/>
</dbReference>
<reference evidence="3 4" key="1">
    <citation type="journal article" date="2019" name="Sci. Rep.">
        <title>Extended insight into the Mycobacterium chelonae-abscessus complex through whole genome sequencing of Mycobacterium salmoniphilum outbreak and Mycobacterium salmoniphilum-like strains.</title>
        <authorList>
            <person name="Behra P.R.K."/>
            <person name="Das S."/>
            <person name="Pettersson B.M.F."/>
            <person name="Shirreff L."/>
            <person name="DuCote T."/>
            <person name="Jacobsson K.G."/>
            <person name="Ennis D.G."/>
            <person name="Kirsebom L.A."/>
        </authorList>
    </citation>
    <scope>NUCLEOTIDE SEQUENCE [LARGE SCALE GENOMIC DNA]</scope>
    <source>
        <strain evidence="3 4">DSM 45524</strain>
    </source>
</reference>
<name>A0A4R5PD47_9MYCO</name>
<sequence>MTLTVRSSPASSHELTVRVITLEEHFTTPEHWDAVGPFMPAAAKAPALRAALLDLDEQRIAAMDAGGVDVQVLSLASGAQHRLAPADATSLVRDANDAAFAATRRHPDRFCMFANLALRDPEGAASELHRGVTQLGCVGGFLNGTEGGSFLDDRRYTPIFEAASELDVPLYLHPTPPPRVVRDVYTAGLAEGSGYFLSTAAWAWHAELGLHCLRIIVSGVFDRHPALRLIVGHLGEFLPFGLFRAEDGLQQKVTGLARPVSEYFLDHFVLTTSGYFTTAPFMCARDVVGIDRLMYSVDHPYRSSTAGAEFLRCLPIPGDELASLTSGNAERYLKL</sequence>
<keyword evidence="1" id="KW-0456">Lyase</keyword>
<dbReference type="EMBL" id="RXLR01000014">
    <property type="protein sequence ID" value="TDH22746.1"/>
    <property type="molecule type" value="Genomic_DNA"/>
</dbReference>
<organism evidence="3 4">
    <name type="scientific">Mycobacteroides franklinii</name>
    <dbReference type="NCBI Taxonomy" id="948102"/>
    <lineage>
        <taxon>Bacteria</taxon>
        <taxon>Bacillati</taxon>
        <taxon>Actinomycetota</taxon>
        <taxon>Actinomycetes</taxon>
        <taxon>Mycobacteriales</taxon>
        <taxon>Mycobacteriaceae</taxon>
        <taxon>Mycobacteroides</taxon>
    </lineage>
</organism>
<protein>
    <submittedName>
        <fullName evidence="3">Amidohydrolase</fullName>
    </submittedName>
</protein>
<evidence type="ECO:0000313" key="4">
    <source>
        <dbReference type="Proteomes" id="UP000295627"/>
    </source>
</evidence>
<dbReference type="RefSeq" id="WP_078333591.1">
    <property type="nucleotide sequence ID" value="NZ_MAFQ01000005.1"/>
</dbReference>
<dbReference type="Gene3D" id="3.20.20.140">
    <property type="entry name" value="Metal-dependent hydrolases"/>
    <property type="match status" value="1"/>
</dbReference>
<accession>A0A4R5PD47</accession>
<dbReference type="Pfam" id="PF04909">
    <property type="entry name" value="Amidohydro_2"/>
    <property type="match status" value="1"/>
</dbReference>
<evidence type="ECO:0000259" key="2">
    <source>
        <dbReference type="Pfam" id="PF04909"/>
    </source>
</evidence>
<dbReference type="InterPro" id="IPR032466">
    <property type="entry name" value="Metal_Hydrolase"/>
</dbReference>